<dbReference type="Proteomes" id="UP001221838">
    <property type="component" value="Unassembled WGS sequence"/>
</dbReference>
<evidence type="ECO:0000256" key="2">
    <source>
        <dbReference type="SAM" id="Phobius"/>
    </source>
</evidence>
<proteinExistence type="predicted"/>
<organism evidence="4 5">
    <name type="scientific">Stigmatella ashevillensis</name>
    <dbReference type="NCBI Taxonomy" id="2995309"/>
    <lineage>
        <taxon>Bacteria</taxon>
        <taxon>Pseudomonadati</taxon>
        <taxon>Myxococcota</taxon>
        <taxon>Myxococcia</taxon>
        <taxon>Myxococcales</taxon>
        <taxon>Cystobacterineae</taxon>
        <taxon>Archangiaceae</taxon>
        <taxon>Stigmatella</taxon>
    </lineage>
</organism>
<evidence type="ECO:0000259" key="3">
    <source>
        <dbReference type="PROSITE" id="PS50056"/>
    </source>
</evidence>
<evidence type="ECO:0000313" key="5">
    <source>
        <dbReference type="Proteomes" id="UP001221838"/>
    </source>
</evidence>
<dbReference type="InterPro" id="IPR029021">
    <property type="entry name" value="Prot-tyrosine_phosphatase-like"/>
</dbReference>
<dbReference type="RefSeq" id="WP_272141166.1">
    <property type="nucleotide sequence ID" value="NZ_JAQNDM010000002.1"/>
</dbReference>
<keyword evidence="2" id="KW-0472">Membrane</keyword>
<accession>A0ABT5DC12</accession>
<dbReference type="InterPro" id="IPR057023">
    <property type="entry name" value="PTP-SAK"/>
</dbReference>
<feature type="transmembrane region" description="Helical" evidence="2">
    <location>
        <begin position="62"/>
        <end position="80"/>
    </location>
</feature>
<dbReference type="PROSITE" id="PS00383">
    <property type="entry name" value="TYR_PHOSPHATASE_1"/>
    <property type="match status" value="1"/>
</dbReference>
<sequence length="229" mass="24530">MKYVLTFGVQALLLGGWALHVKGVGLLLLWPALSLLLVALAYAGAGARIFGKQPDGTLRLPALVALLPYLLLTWGVWHLARVFSREPPYAEVVPGLFIGRRLLPGELPPHISTVLDLTAEFIEPRDVREACRYRALPILDASTLPLASVVPVLRELAGLAQPLYVHCAQGHGRTGMIAAALLVARRQAPDVPTALALVQRARPGVRLSRAQTEALKALAVALHAGATQP</sequence>
<dbReference type="Pfam" id="PF22784">
    <property type="entry name" value="PTP-SAK"/>
    <property type="match status" value="1"/>
</dbReference>
<dbReference type="PROSITE" id="PS50056">
    <property type="entry name" value="TYR_PHOSPHATASE_2"/>
    <property type="match status" value="1"/>
</dbReference>
<dbReference type="InterPro" id="IPR016130">
    <property type="entry name" value="Tyr_Pase_AS"/>
</dbReference>
<keyword evidence="2" id="KW-0812">Transmembrane</keyword>
<gene>
    <name evidence="4" type="ORF">POL68_22245</name>
</gene>
<keyword evidence="1" id="KW-0378">Hydrolase</keyword>
<feature type="transmembrane region" description="Helical" evidence="2">
    <location>
        <begin position="28"/>
        <end position="50"/>
    </location>
</feature>
<evidence type="ECO:0000256" key="1">
    <source>
        <dbReference type="ARBA" id="ARBA00022801"/>
    </source>
</evidence>
<dbReference type="InterPro" id="IPR000387">
    <property type="entry name" value="Tyr_Pase_dom"/>
</dbReference>
<name>A0ABT5DC12_9BACT</name>
<dbReference type="Gene3D" id="3.90.190.10">
    <property type="entry name" value="Protein tyrosine phosphatase superfamily"/>
    <property type="match status" value="1"/>
</dbReference>
<evidence type="ECO:0000313" key="4">
    <source>
        <dbReference type="EMBL" id="MDC0711207.1"/>
    </source>
</evidence>
<dbReference type="PANTHER" id="PTHR47216:SF4">
    <property type="entry name" value="OS01G0859400 PROTEIN"/>
    <property type="match status" value="1"/>
</dbReference>
<dbReference type="SUPFAM" id="SSF52799">
    <property type="entry name" value="(Phosphotyrosine protein) phosphatases II"/>
    <property type="match status" value="1"/>
</dbReference>
<comment type="caution">
    <text evidence="4">The sequence shown here is derived from an EMBL/GenBank/DDBJ whole genome shotgun (WGS) entry which is preliminary data.</text>
</comment>
<protein>
    <submittedName>
        <fullName evidence="4">Tyrosine-protein phosphatase</fullName>
    </submittedName>
</protein>
<keyword evidence="2" id="KW-1133">Transmembrane helix</keyword>
<feature type="domain" description="Tyrosine specific protein phosphatases" evidence="3">
    <location>
        <begin position="147"/>
        <end position="213"/>
    </location>
</feature>
<keyword evidence="5" id="KW-1185">Reference proteome</keyword>
<dbReference type="PANTHER" id="PTHR47216">
    <property type="match status" value="1"/>
</dbReference>
<dbReference type="EMBL" id="JAQNDM010000002">
    <property type="protein sequence ID" value="MDC0711207.1"/>
    <property type="molecule type" value="Genomic_DNA"/>
</dbReference>
<reference evidence="4 5" key="1">
    <citation type="submission" date="2022-11" db="EMBL/GenBank/DDBJ databases">
        <title>Minimal conservation of predation-associated metabolite biosynthetic gene clusters underscores biosynthetic potential of Myxococcota including descriptions for ten novel species: Archangium lansinium sp. nov., Myxococcus landrumus sp. nov., Nannocystis bai.</title>
        <authorList>
            <person name="Ahearne A."/>
            <person name="Stevens C."/>
            <person name="Dowd S."/>
        </authorList>
    </citation>
    <scope>NUCLEOTIDE SEQUENCE [LARGE SCALE GENOMIC DNA]</scope>
    <source>
        <strain evidence="4 5">NCWAL01</strain>
    </source>
</reference>